<comment type="caution">
    <text evidence="1">The sequence shown here is derived from an EMBL/GenBank/DDBJ whole genome shotgun (WGS) entry which is preliminary data.</text>
</comment>
<dbReference type="EMBL" id="DTBH01000123">
    <property type="protein sequence ID" value="HGQ77361.1"/>
    <property type="molecule type" value="Genomic_DNA"/>
</dbReference>
<name>A0A7V4CN50_FERPE</name>
<protein>
    <submittedName>
        <fullName evidence="1">Uncharacterized protein</fullName>
    </submittedName>
</protein>
<accession>A0A7V4CN50</accession>
<organism evidence="1">
    <name type="scientific">Fervidobacterium pennivorans</name>
    <dbReference type="NCBI Taxonomy" id="93466"/>
    <lineage>
        <taxon>Bacteria</taxon>
        <taxon>Thermotogati</taxon>
        <taxon>Thermotogota</taxon>
        <taxon>Thermotogae</taxon>
        <taxon>Thermotogales</taxon>
        <taxon>Fervidobacteriaceae</taxon>
        <taxon>Fervidobacterium</taxon>
    </lineage>
</organism>
<reference evidence="1" key="1">
    <citation type="journal article" date="2020" name="mSystems">
        <title>Genome- and Community-Level Interaction Insights into Carbon Utilization and Element Cycling Functions of Hydrothermarchaeota in Hydrothermal Sediment.</title>
        <authorList>
            <person name="Zhou Z."/>
            <person name="Liu Y."/>
            <person name="Xu W."/>
            <person name="Pan J."/>
            <person name="Luo Z.H."/>
            <person name="Li M."/>
        </authorList>
    </citation>
    <scope>NUCLEOTIDE SEQUENCE [LARGE SCALE GENOMIC DNA]</scope>
    <source>
        <strain evidence="1">SpSt-640</strain>
    </source>
</reference>
<gene>
    <name evidence="1" type="ORF">ENU12_05555</name>
</gene>
<sequence>MQILEHEEVVDAVTNWFKANRDVVLVTKGYGRGFPNPDVTVQFRQDKIAFVECKPSDASGREYMTGLGQSIAYLIYADFSYLAMPEKELNVYQKYFWVNEIGLLSVKENLEVQLIRPPIESKVILKREEPRVRGYGYYRDLRPLEIYEILKAIQVEKTRQRRLDKDGIEEAIWRRILEMRNIQSQRQRNAWILNIKLLLRDLQLVNLDDYSLTEYGFRLLQLGALPDQKPYLDELARCFLLNANYLDIITLIQKLNDEHIGFSSVQDFKEKLAKAMIEEKMATERTDVIRDLQDIPRILKDLGILTDWKKYGLNYRYNINWKRVLSLIR</sequence>
<evidence type="ECO:0000313" key="1">
    <source>
        <dbReference type="EMBL" id="HGQ77361.1"/>
    </source>
</evidence>
<proteinExistence type="predicted"/>
<dbReference type="AlphaFoldDB" id="A0A7V4CN50"/>